<dbReference type="Proteomes" id="UP000256964">
    <property type="component" value="Unassembled WGS sequence"/>
</dbReference>
<sequence length="461" mass="52725">MNWMDQPSPSRSEIELVNTSLDKFSGLRRSVSRIRIVVKRLSPWPTRLRGLSLSAEDDSTPSHHLPLVARLPPELIDHIIDYFHCDKDTLLTLSLVCRALVPSVRYHLFDRLKITNSNAKQITALFNEETHDIALYVRELTLEAGIGRSDEVFEELRAILSGKKLRPLLRSFFLVVAPRARNVTRLILKAVPLEKSIIGMLTLCFPKLNMLSLFDCSFRCNADLDRLVRDHPTIHTLRAGRLCSINGLTSSEPTDTLGPPLVLHQLKVTEAFSPAPLTLMPWLVAHCNPQHFIYTLYRLDQFAKINAGISQMHWQSLTHLHLIMHHWRWEETYEVEVEPSLVSLTPRYPPTITTMTLDGKMHMLNLVVTILAQLDPHAFVHLHTLNLWVHLEETDVSKVDPGMWLEMDRTLSVLLSLGVVNFYNSCQTKEHIHAGSEAIEARLSILKIRGMLRFRDLDPPF</sequence>
<keyword evidence="2" id="KW-1185">Reference proteome</keyword>
<reference evidence="1 2" key="1">
    <citation type="journal article" date="2018" name="Biotechnol. Biofuels">
        <title>Integrative visual omics of the white-rot fungus Polyporus brumalis exposes the biotechnological potential of its oxidative enzymes for delignifying raw plant biomass.</title>
        <authorList>
            <person name="Miyauchi S."/>
            <person name="Rancon A."/>
            <person name="Drula E."/>
            <person name="Hage H."/>
            <person name="Chaduli D."/>
            <person name="Favel A."/>
            <person name="Grisel S."/>
            <person name="Henrissat B."/>
            <person name="Herpoel-Gimbert I."/>
            <person name="Ruiz-Duenas F.J."/>
            <person name="Chevret D."/>
            <person name="Hainaut M."/>
            <person name="Lin J."/>
            <person name="Wang M."/>
            <person name="Pangilinan J."/>
            <person name="Lipzen A."/>
            <person name="Lesage-Meessen L."/>
            <person name="Navarro D."/>
            <person name="Riley R."/>
            <person name="Grigoriev I.V."/>
            <person name="Zhou S."/>
            <person name="Raouche S."/>
            <person name="Rosso M.N."/>
        </authorList>
    </citation>
    <scope>NUCLEOTIDE SEQUENCE [LARGE SCALE GENOMIC DNA]</scope>
    <source>
        <strain evidence="1 2">BRFM 1820</strain>
    </source>
</reference>
<dbReference type="AlphaFoldDB" id="A0A371CZ38"/>
<dbReference type="EMBL" id="KZ857436">
    <property type="protein sequence ID" value="RDX45552.1"/>
    <property type="molecule type" value="Genomic_DNA"/>
</dbReference>
<proteinExistence type="predicted"/>
<dbReference type="OrthoDB" id="2977329at2759"/>
<evidence type="ECO:0000313" key="2">
    <source>
        <dbReference type="Proteomes" id="UP000256964"/>
    </source>
</evidence>
<organism evidence="1 2">
    <name type="scientific">Lentinus brumalis</name>
    <dbReference type="NCBI Taxonomy" id="2498619"/>
    <lineage>
        <taxon>Eukaryota</taxon>
        <taxon>Fungi</taxon>
        <taxon>Dikarya</taxon>
        <taxon>Basidiomycota</taxon>
        <taxon>Agaricomycotina</taxon>
        <taxon>Agaricomycetes</taxon>
        <taxon>Polyporales</taxon>
        <taxon>Polyporaceae</taxon>
        <taxon>Lentinus</taxon>
    </lineage>
</organism>
<gene>
    <name evidence="1" type="ORF">OH76DRAFT_946576</name>
</gene>
<name>A0A371CZ38_9APHY</name>
<evidence type="ECO:0000313" key="1">
    <source>
        <dbReference type="EMBL" id="RDX45552.1"/>
    </source>
</evidence>
<protein>
    <recommendedName>
        <fullName evidence="3">F-box domain-containing protein</fullName>
    </recommendedName>
</protein>
<accession>A0A371CZ38</accession>
<evidence type="ECO:0008006" key="3">
    <source>
        <dbReference type="Google" id="ProtNLM"/>
    </source>
</evidence>